<organism evidence="2 3">
    <name type="scientific">Methanolobus halotolerans</name>
    <dbReference type="NCBI Taxonomy" id="2052935"/>
    <lineage>
        <taxon>Archaea</taxon>
        <taxon>Methanobacteriati</taxon>
        <taxon>Methanobacteriota</taxon>
        <taxon>Stenosarchaea group</taxon>
        <taxon>Methanomicrobia</taxon>
        <taxon>Methanosarcinales</taxon>
        <taxon>Methanosarcinaceae</taxon>
        <taxon>Methanolobus</taxon>
    </lineage>
</organism>
<dbReference type="GO" id="GO:0008168">
    <property type="term" value="F:methyltransferase activity"/>
    <property type="evidence" value="ECO:0007669"/>
    <property type="project" value="TreeGrafter"/>
</dbReference>
<keyword evidence="2" id="KW-0830">Ubiquinone</keyword>
<evidence type="ECO:0000313" key="3">
    <source>
        <dbReference type="Proteomes" id="UP000297295"/>
    </source>
</evidence>
<dbReference type="RefSeq" id="WP_135390388.1">
    <property type="nucleotide sequence ID" value="NZ_PGGK01000015.1"/>
</dbReference>
<accession>A0A4E0Q358</accession>
<evidence type="ECO:0000313" key="2">
    <source>
        <dbReference type="EMBL" id="TGC07451.1"/>
    </source>
</evidence>
<dbReference type="AlphaFoldDB" id="A0A4E0Q358"/>
<keyword evidence="3" id="KW-1185">Reference proteome</keyword>
<dbReference type="EMBL" id="PGGK01000015">
    <property type="protein sequence ID" value="TGC07451.1"/>
    <property type="molecule type" value="Genomic_DNA"/>
</dbReference>
<dbReference type="Proteomes" id="UP000297295">
    <property type="component" value="Unassembled WGS sequence"/>
</dbReference>
<gene>
    <name evidence="2" type="ORF">CUN85_11185</name>
</gene>
<evidence type="ECO:0000259" key="1">
    <source>
        <dbReference type="Pfam" id="PF13847"/>
    </source>
</evidence>
<dbReference type="Pfam" id="PF13847">
    <property type="entry name" value="Methyltransf_31"/>
    <property type="match status" value="1"/>
</dbReference>
<dbReference type="InterPro" id="IPR025714">
    <property type="entry name" value="Methyltranfer_dom"/>
</dbReference>
<dbReference type="OrthoDB" id="147504at2157"/>
<dbReference type="CDD" id="cd02440">
    <property type="entry name" value="AdoMet_MTases"/>
    <property type="match status" value="1"/>
</dbReference>
<dbReference type="SUPFAM" id="SSF53335">
    <property type="entry name" value="S-adenosyl-L-methionine-dependent methyltransferases"/>
    <property type="match status" value="1"/>
</dbReference>
<reference evidence="2 3" key="1">
    <citation type="submission" date="2017-11" db="EMBL/GenBank/DDBJ databases">
        <title>Isolation and Characterization of Methanogenic Archaea from Saline Meromictic Lake at Siberia.</title>
        <authorList>
            <person name="Shen Y."/>
            <person name="Huang H.-H."/>
            <person name="Lai M.-C."/>
            <person name="Chen S.-C."/>
        </authorList>
    </citation>
    <scope>NUCLEOTIDE SEQUENCE [LARGE SCALE GENOMIC DNA]</scope>
    <source>
        <strain evidence="2 3">SY-01</strain>
    </source>
</reference>
<dbReference type="PANTHER" id="PTHR43591:SF24">
    <property type="entry name" value="2-METHOXY-6-POLYPRENYL-1,4-BENZOQUINOL METHYLASE, MITOCHONDRIAL"/>
    <property type="match status" value="1"/>
</dbReference>
<dbReference type="InterPro" id="IPR029063">
    <property type="entry name" value="SAM-dependent_MTases_sf"/>
</dbReference>
<feature type="domain" description="Methyltransferase" evidence="1">
    <location>
        <begin position="142"/>
        <end position="248"/>
    </location>
</feature>
<comment type="caution">
    <text evidence="2">The sequence shown here is derived from an EMBL/GenBank/DDBJ whole genome shotgun (WGS) entry which is preliminary data.</text>
</comment>
<dbReference type="InterPro" id="IPR036413">
    <property type="entry name" value="YaeB-like_sf"/>
</dbReference>
<dbReference type="SUPFAM" id="SSF118196">
    <property type="entry name" value="YaeB-like"/>
    <property type="match status" value="1"/>
</dbReference>
<name>A0A4E0Q358_9EURY</name>
<proteinExistence type="predicted"/>
<protein>
    <submittedName>
        <fullName evidence="2">Ubiquinone biosynthesis protein UbiE</fullName>
    </submittedName>
</protein>
<sequence>MSFKSIGKVINFADEETMELLSLWKEAVSEIELDKHVQASSYIFEEYTHYIVVHDPLDMEFSQKRDEWNKRFSREIGVSVVKLVKHTSNKLYFKGLLATNNSAVYGIAPYTEFDHPEASFPIQGMDKLKRTVFSEVIPLIRGSNILDVGCGLGAASMEIAKQHPSASVLGIDIQKGMIRQCRLNADIYNIDNVRFEATSVYKLPYESNKFDTVTCFFMLHHLDDIPRALEEIKRVLADGGKVLAAEPLDHHHGTKREGSDWIKLFEEAGFSADSINISKAAFIEAKVAK</sequence>
<dbReference type="PANTHER" id="PTHR43591">
    <property type="entry name" value="METHYLTRANSFERASE"/>
    <property type="match status" value="1"/>
</dbReference>
<dbReference type="Gene3D" id="3.40.50.150">
    <property type="entry name" value="Vaccinia Virus protein VP39"/>
    <property type="match status" value="1"/>
</dbReference>